<protein>
    <submittedName>
        <fullName evidence="3">MFS transporter</fullName>
    </submittedName>
</protein>
<evidence type="ECO:0000313" key="3">
    <source>
        <dbReference type="EMBL" id="SMR04381.1"/>
    </source>
</evidence>
<keyword evidence="1" id="KW-0472">Membrane</keyword>
<proteinExistence type="predicted"/>
<dbReference type="EMBL" id="LT853882">
    <property type="protein sequence ID" value="SMQ98155.1"/>
    <property type="molecule type" value="Genomic_DNA"/>
</dbReference>
<dbReference type="AlphaFoldDB" id="A0A1Y6GTT4"/>
<dbReference type="EMBL" id="LT853885">
    <property type="protein sequence ID" value="SMR04381.1"/>
    <property type="molecule type" value="Genomic_DNA"/>
</dbReference>
<gene>
    <name evidence="3" type="ORF">PD5205_03099</name>
    <name evidence="2" type="ORF">PD885_00896</name>
</gene>
<evidence type="ECO:0000256" key="1">
    <source>
        <dbReference type="SAM" id="Phobius"/>
    </source>
</evidence>
<keyword evidence="1" id="KW-0812">Transmembrane</keyword>
<name>A0A1Y6GTT4_9XANT</name>
<feature type="transmembrane region" description="Helical" evidence="1">
    <location>
        <begin position="20"/>
        <end position="38"/>
    </location>
</feature>
<sequence>MTNTVVAGVLSPLLSEPPHYLALGMTGFFLLGWLFWRWEHRSGRRLRRRQAQEVLPLEPADHL</sequence>
<organism evidence="3 5">
    <name type="scientific">Xanthomonas fragariae</name>
    <dbReference type="NCBI Taxonomy" id="48664"/>
    <lineage>
        <taxon>Bacteria</taxon>
        <taxon>Pseudomonadati</taxon>
        <taxon>Pseudomonadota</taxon>
        <taxon>Gammaproteobacteria</taxon>
        <taxon>Lysobacterales</taxon>
        <taxon>Lysobacteraceae</taxon>
        <taxon>Xanthomonas</taxon>
    </lineage>
</organism>
<evidence type="ECO:0000313" key="2">
    <source>
        <dbReference type="EMBL" id="SMQ98155.1"/>
    </source>
</evidence>
<dbReference type="Proteomes" id="UP000195877">
    <property type="component" value="Chromosome 1"/>
</dbReference>
<reference evidence="3 5" key="1">
    <citation type="submission" date="2017-05" db="EMBL/GenBank/DDBJ databases">
        <authorList>
            <person name="Song R."/>
            <person name="Chenine A.L."/>
            <person name="Ruprecht R.M."/>
        </authorList>
    </citation>
    <scope>NUCLEOTIDE SEQUENCE [LARGE SCALE GENOMIC DNA]</scope>
    <source>
        <strain evidence="3">PD5205</strain>
    </source>
</reference>
<keyword evidence="4" id="KW-1185">Reference proteome</keyword>
<dbReference type="Proteomes" id="UP000195953">
    <property type="component" value="Chromosome 1"/>
</dbReference>
<evidence type="ECO:0000313" key="5">
    <source>
        <dbReference type="Proteomes" id="UP000195953"/>
    </source>
</evidence>
<keyword evidence="1" id="KW-1133">Transmembrane helix</keyword>
<evidence type="ECO:0000313" key="4">
    <source>
        <dbReference type="Proteomes" id="UP000195877"/>
    </source>
</evidence>
<reference evidence="2 4" key="2">
    <citation type="submission" date="2017-05" db="EMBL/GenBank/DDBJ databases">
        <authorList>
            <person name="Blom J."/>
        </authorList>
    </citation>
    <scope>NUCLEOTIDE SEQUENCE [LARGE SCALE GENOMIC DNA]</scope>
    <source>
        <strain evidence="2">PD885</strain>
    </source>
</reference>
<accession>A0A1Y6GTT4</accession>